<gene>
    <name evidence="2" type="ORF">MSTO_23960</name>
</gene>
<evidence type="ECO:0000313" key="2">
    <source>
        <dbReference type="EMBL" id="BBY22191.1"/>
    </source>
</evidence>
<dbReference type="AlphaFoldDB" id="A0A7I7Q7S9"/>
<keyword evidence="3" id="KW-1185">Reference proteome</keyword>
<dbReference type="Proteomes" id="UP000467130">
    <property type="component" value="Chromosome"/>
</dbReference>
<evidence type="ECO:0000256" key="1">
    <source>
        <dbReference type="SAM" id="MobiDB-lite"/>
    </source>
</evidence>
<evidence type="ECO:0000313" key="3">
    <source>
        <dbReference type="Proteomes" id="UP000467130"/>
    </source>
</evidence>
<organism evidence="2 3">
    <name type="scientific">Mycobacterium stomatepiae</name>
    <dbReference type="NCBI Taxonomy" id="470076"/>
    <lineage>
        <taxon>Bacteria</taxon>
        <taxon>Bacillati</taxon>
        <taxon>Actinomycetota</taxon>
        <taxon>Actinomycetes</taxon>
        <taxon>Mycobacteriales</taxon>
        <taxon>Mycobacteriaceae</taxon>
        <taxon>Mycobacterium</taxon>
        <taxon>Mycobacterium simiae complex</taxon>
    </lineage>
</organism>
<sequence length="102" mass="10791">MGAGYQFGAQRDSVVDGAHDVYPRHGLAVGPAPRARTGGDDHTVGGDALTGREFNCGSTGIELGGRRAEVPMGLQILRRVLQRQVSFGDLPGEEFLGQRGRS</sequence>
<proteinExistence type="predicted"/>
<reference evidence="2 3" key="1">
    <citation type="journal article" date="2019" name="Emerg. Microbes Infect.">
        <title>Comprehensive subspecies identification of 175 nontuberculous mycobacteria species based on 7547 genomic profiles.</title>
        <authorList>
            <person name="Matsumoto Y."/>
            <person name="Kinjo T."/>
            <person name="Motooka D."/>
            <person name="Nabeya D."/>
            <person name="Jung N."/>
            <person name="Uechi K."/>
            <person name="Horii T."/>
            <person name="Iida T."/>
            <person name="Fujita J."/>
            <person name="Nakamura S."/>
        </authorList>
    </citation>
    <scope>NUCLEOTIDE SEQUENCE [LARGE SCALE GENOMIC DNA]</scope>
    <source>
        <strain evidence="2 3">JCM 17783</strain>
    </source>
</reference>
<dbReference type="KEGG" id="msto:MSTO_23960"/>
<dbReference type="EMBL" id="AP022587">
    <property type="protein sequence ID" value="BBY22191.1"/>
    <property type="molecule type" value="Genomic_DNA"/>
</dbReference>
<name>A0A7I7Q7S9_9MYCO</name>
<protein>
    <submittedName>
        <fullName evidence="2">Uncharacterized protein</fullName>
    </submittedName>
</protein>
<accession>A0A7I7Q7S9</accession>
<feature type="region of interest" description="Disordered" evidence="1">
    <location>
        <begin position="25"/>
        <end position="51"/>
    </location>
</feature>